<organism evidence="1 2">
    <name type="scientific">Ginsengibacter hankyongi</name>
    <dbReference type="NCBI Taxonomy" id="2607284"/>
    <lineage>
        <taxon>Bacteria</taxon>
        <taxon>Pseudomonadati</taxon>
        <taxon>Bacteroidota</taxon>
        <taxon>Chitinophagia</taxon>
        <taxon>Chitinophagales</taxon>
        <taxon>Chitinophagaceae</taxon>
        <taxon>Ginsengibacter</taxon>
    </lineage>
</organism>
<dbReference type="InterPro" id="IPR025630">
    <property type="entry name" value="DUF4288"/>
</dbReference>
<reference evidence="1 2" key="1">
    <citation type="submission" date="2019-09" db="EMBL/GenBank/DDBJ databases">
        <title>Draft genome sequence of Ginsengibacter sp. BR5-29.</title>
        <authorList>
            <person name="Im W.-T."/>
        </authorList>
    </citation>
    <scope>NUCLEOTIDE SEQUENCE [LARGE SCALE GENOMIC DNA]</scope>
    <source>
        <strain evidence="1 2">BR5-29</strain>
    </source>
</reference>
<name>A0A5J5IR54_9BACT</name>
<dbReference type="AlphaFoldDB" id="A0A5J5IR54"/>
<gene>
    <name evidence="1" type="ORF">FW778_08500</name>
</gene>
<proteinExistence type="predicted"/>
<keyword evidence="2" id="KW-1185">Reference proteome</keyword>
<evidence type="ECO:0000313" key="1">
    <source>
        <dbReference type="EMBL" id="KAA9042042.1"/>
    </source>
</evidence>
<comment type="caution">
    <text evidence="1">The sequence shown here is derived from an EMBL/GenBank/DDBJ whole genome shotgun (WGS) entry which is preliminary data.</text>
</comment>
<sequence length="119" mass="14129">MKWYLAKLVYRIICGEGMHTPQFDEQLRLVYAEDDLHAFQKARTTGHLEEDNFLNNIQKPVHWKFIDVSELHPLTELIDGAELYSRICEEEEAESYIKTTKQRANYILENSMHKYIPLN</sequence>
<dbReference type="EMBL" id="VYQF01000001">
    <property type="protein sequence ID" value="KAA9042042.1"/>
    <property type="molecule type" value="Genomic_DNA"/>
</dbReference>
<dbReference type="Proteomes" id="UP000326903">
    <property type="component" value="Unassembled WGS sequence"/>
</dbReference>
<protein>
    <submittedName>
        <fullName evidence="1">DUF4288 domain-containing protein</fullName>
    </submittedName>
</protein>
<dbReference type="RefSeq" id="WP_150414171.1">
    <property type="nucleotide sequence ID" value="NZ_VYQF01000001.1"/>
</dbReference>
<evidence type="ECO:0000313" key="2">
    <source>
        <dbReference type="Proteomes" id="UP000326903"/>
    </source>
</evidence>
<accession>A0A5J5IR54</accession>
<dbReference type="Pfam" id="PF14119">
    <property type="entry name" value="DUF4288"/>
    <property type="match status" value="1"/>
</dbReference>